<evidence type="ECO:0000256" key="1">
    <source>
        <dbReference type="SAM" id="Phobius"/>
    </source>
</evidence>
<feature type="transmembrane region" description="Helical" evidence="1">
    <location>
        <begin position="115"/>
        <end position="137"/>
    </location>
</feature>
<dbReference type="Proteomes" id="UP000178235">
    <property type="component" value="Unassembled WGS sequence"/>
</dbReference>
<protein>
    <recommendedName>
        <fullName evidence="4">DUF1761 domain-containing protein</fullName>
    </recommendedName>
</protein>
<proteinExistence type="predicted"/>
<evidence type="ECO:0008006" key="4">
    <source>
        <dbReference type="Google" id="ProtNLM"/>
    </source>
</evidence>
<evidence type="ECO:0000313" key="3">
    <source>
        <dbReference type="Proteomes" id="UP000178235"/>
    </source>
</evidence>
<name>A0A1F6VEE5_9BACT</name>
<keyword evidence="1" id="KW-0472">Membrane</keyword>
<reference evidence="2 3" key="1">
    <citation type="journal article" date="2016" name="Nat. Commun.">
        <title>Thousands of microbial genomes shed light on interconnected biogeochemical processes in an aquifer system.</title>
        <authorList>
            <person name="Anantharaman K."/>
            <person name="Brown C.T."/>
            <person name="Hug L.A."/>
            <person name="Sharon I."/>
            <person name="Castelle C.J."/>
            <person name="Probst A.J."/>
            <person name="Thomas B.C."/>
            <person name="Singh A."/>
            <person name="Wilkins M.J."/>
            <person name="Karaoz U."/>
            <person name="Brodie E.L."/>
            <person name="Williams K.H."/>
            <person name="Hubbard S.S."/>
            <person name="Banfield J.F."/>
        </authorList>
    </citation>
    <scope>NUCLEOTIDE SEQUENCE [LARGE SCALE GENOMIC DNA]</scope>
</reference>
<dbReference type="EMBL" id="MFTS01000006">
    <property type="protein sequence ID" value="OGI68023.1"/>
    <property type="molecule type" value="Genomic_DNA"/>
</dbReference>
<keyword evidence="1" id="KW-1133">Transmembrane helix</keyword>
<feature type="transmembrane region" description="Helical" evidence="1">
    <location>
        <begin position="85"/>
        <end position="108"/>
    </location>
</feature>
<comment type="caution">
    <text evidence="2">The sequence shown here is derived from an EMBL/GenBank/DDBJ whole genome shotgun (WGS) entry which is preliminary data.</text>
</comment>
<accession>A0A1F6VEE5</accession>
<organism evidence="2 3">
    <name type="scientific">Candidatus Nomurabacteria bacterium RIFCSPHIGHO2_01_FULL_42_15</name>
    <dbReference type="NCBI Taxonomy" id="1801742"/>
    <lineage>
        <taxon>Bacteria</taxon>
        <taxon>Candidatus Nomuraibacteriota</taxon>
    </lineage>
</organism>
<dbReference type="InterPro" id="IPR013879">
    <property type="entry name" value="DUF1761"/>
</dbReference>
<dbReference type="Pfam" id="PF08570">
    <property type="entry name" value="DUF1761"/>
    <property type="match status" value="1"/>
</dbReference>
<feature type="transmembrane region" description="Helical" evidence="1">
    <location>
        <begin position="56"/>
        <end position="73"/>
    </location>
</feature>
<sequence length="138" mass="15312">MEINYLVVIVAAVAQFVIGFLFHGPVLGKTWMRLANITPTGNEKFKDMIPQMIKNLVSNIVFAYVLAVIYLFASTSSFMSGGAWNGVVIAFLVWLGFVVTSSSMEVIWMGRSYKLWLFEMFASLVSILAMGAIIGAWQ</sequence>
<gene>
    <name evidence="2" type="ORF">A2738_00410</name>
</gene>
<dbReference type="AlphaFoldDB" id="A0A1F6VEE5"/>
<feature type="transmembrane region" description="Helical" evidence="1">
    <location>
        <begin position="6"/>
        <end position="27"/>
    </location>
</feature>
<evidence type="ECO:0000313" key="2">
    <source>
        <dbReference type="EMBL" id="OGI68023.1"/>
    </source>
</evidence>
<keyword evidence="1" id="KW-0812">Transmembrane</keyword>